<accession>A0ABV7WT14</accession>
<evidence type="ECO:0000256" key="10">
    <source>
        <dbReference type="ARBA" id="ARBA00033171"/>
    </source>
</evidence>
<dbReference type="SUPFAM" id="SSF55073">
    <property type="entry name" value="Nucleotide cyclase"/>
    <property type="match status" value="1"/>
</dbReference>
<evidence type="ECO:0000313" key="13">
    <source>
        <dbReference type="EMBL" id="MFC3701585.1"/>
    </source>
</evidence>
<dbReference type="SMART" id="SM00267">
    <property type="entry name" value="GGDEF"/>
    <property type="match status" value="1"/>
</dbReference>
<evidence type="ECO:0000256" key="9">
    <source>
        <dbReference type="ARBA" id="ARBA00023004"/>
    </source>
</evidence>
<organism evidence="13 14">
    <name type="scientific">Reinekea marina</name>
    <dbReference type="NCBI Taxonomy" id="1310421"/>
    <lineage>
        <taxon>Bacteria</taxon>
        <taxon>Pseudomonadati</taxon>
        <taxon>Pseudomonadota</taxon>
        <taxon>Gammaproteobacteria</taxon>
        <taxon>Oceanospirillales</taxon>
        <taxon>Saccharospirillaceae</taxon>
        <taxon>Reinekea</taxon>
    </lineage>
</organism>
<dbReference type="Gene3D" id="3.40.190.10">
    <property type="entry name" value="Periplasmic binding protein-like II"/>
    <property type="match status" value="2"/>
</dbReference>
<dbReference type="Pfam" id="PF09084">
    <property type="entry name" value="NMT1"/>
    <property type="match status" value="1"/>
</dbReference>
<dbReference type="PANTHER" id="PTHR31528">
    <property type="entry name" value="4-AMINO-5-HYDROXYMETHYL-2-METHYLPYRIMIDINE PHOSPHATE SYNTHASE THI11-RELATED"/>
    <property type="match status" value="1"/>
</dbReference>
<dbReference type="Pfam" id="PF00990">
    <property type="entry name" value="GGDEF"/>
    <property type="match status" value="1"/>
</dbReference>
<sequence length="513" mass="56756">MLFLMGVVSADPLTNVRVQLKWLHQYQFAGFYAAISQGYFEDAGLNVTLIEGGPSLDPVDEVLAGQAEFGVGNSSLLVAYLEGKPVVMVAAIFQHTPFAILARNKAGINTIKDLEGKTLMGEVHADELMAFLLAQGVDINKINLVPHTGNIRSLIPGSTPEIHASTSYLSTEPFLAVQVGLDYQIFSPNEYGIDYYGDSLFTSRAFADENPETVVAMKQALLKGWQYAAANSEEVISDILENYSTDKSRLALTFEAQTINNLLEDEMIEIGYISQSRLNNIATLFTATGLVNETKDLKPFLFQPAEQAPKWVGYTLLALAAISVVSTVIATRIYHLNQQRIAELNKRKELEILLTEQARTDPLTNLANRRWFEDVGSKSVEQALRHKRSLGVIMIDVDQFKPINDLHGHHFGDQCLRTLSAILLDCIRAGDLAARLGGDEFVLLLPDANEDVADAIRNRLLEQLRNHPIQTNEVEPIILSVSMGIGWLEQTDNGLADVIHRADQDMYANKESN</sequence>
<keyword evidence="6" id="KW-0479">Metal-binding</keyword>
<dbReference type="InterPro" id="IPR029787">
    <property type="entry name" value="Nucleotide_cyclase"/>
</dbReference>
<proteinExistence type="inferred from homology"/>
<dbReference type="PANTHER" id="PTHR31528:SF1">
    <property type="entry name" value="4-AMINO-5-HYDROXYMETHYL-2-METHYLPYRIMIDINE PHOSPHATE SYNTHASE THI11-RELATED"/>
    <property type="match status" value="1"/>
</dbReference>
<evidence type="ECO:0000256" key="8">
    <source>
        <dbReference type="ARBA" id="ARBA00022977"/>
    </source>
</evidence>
<comment type="pathway">
    <text evidence="2">Cofactor biosynthesis; thiamine diphosphate biosynthesis.</text>
</comment>
<dbReference type="Gene3D" id="3.30.70.270">
    <property type="match status" value="1"/>
</dbReference>
<evidence type="ECO:0000313" key="14">
    <source>
        <dbReference type="Proteomes" id="UP001595710"/>
    </source>
</evidence>
<comment type="similarity">
    <text evidence="3">Belongs to the NMT1/THI5 family.</text>
</comment>
<protein>
    <recommendedName>
        <fullName evidence="10">Thiamine pyrimidine synthase</fullName>
    </recommendedName>
</protein>
<keyword evidence="7" id="KW-0663">Pyridoxal phosphate</keyword>
<dbReference type="Proteomes" id="UP001595710">
    <property type="component" value="Unassembled WGS sequence"/>
</dbReference>
<evidence type="ECO:0000259" key="12">
    <source>
        <dbReference type="PROSITE" id="PS50887"/>
    </source>
</evidence>
<evidence type="ECO:0000256" key="11">
    <source>
        <dbReference type="ARBA" id="ARBA00048179"/>
    </source>
</evidence>
<evidence type="ECO:0000256" key="6">
    <source>
        <dbReference type="ARBA" id="ARBA00022723"/>
    </source>
</evidence>
<evidence type="ECO:0000256" key="7">
    <source>
        <dbReference type="ARBA" id="ARBA00022898"/>
    </source>
</evidence>
<evidence type="ECO:0000256" key="5">
    <source>
        <dbReference type="ARBA" id="ARBA00022679"/>
    </source>
</evidence>
<evidence type="ECO:0000256" key="1">
    <source>
        <dbReference type="ARBA" id="ARBA00003469"/>
    </source>
</evidence>
<keyword evidence="9" id="KW-0408">Iron</keyword>
<name>A0ABV7WT14_9GAMM</name>
<keyword evidence="14" id="KW-1185">Reference proteome</keyword>
<evidence type="ECO:0000256" key="2">
    <source>
        <dbReference type="ARBA" id="ARBA00004948"/>
    </source>
</evidence>
<keyword evidence="5" id="KW-0808">Transferase</keyword>
<dbReference type="InterPro" id="IPR043128">
    <property type="entry name" value="Rev_trsase/Diguanyl_cyclase"/>
</dbReference>
<feature type="domain" description="GGDEF" evidence="12">
    <location>
        <begin position="388"/>
        <end position="513"/>
    </location>
</feature>
<dbReference type="PROSITE" id="PS50887">
    <property type="entry name" value="GGDEF"/>
    <property type="match status" value="1"/>
</dbReference>
<reference evidence="14" key="1">
    <citation type="journal article" date="2019" name="Int. J. Syst. Evol. Microbiol.">
        <title>The Global Catalogue of Microorganisms (GCM) 10K type strain sequencing project: providing services to taxonomists for standard genome sequencing and annotation.</title>
        <authorList>
            <consortium name="The Broad Institute Genomics Platform"/>
            <consortium name="The Broad Institute Genome Sequencing Center for Infectious Disease"/>
            <person name="Wu L."/>
            <person name="Ma J."/>
        </authorList>
    </citation>
    <scope>NUCLEOTIDE SEQUENCE [LARGE SCALE GENOMIC DNA]</scope>
    <source>
        <strain evidence="14">CECT 8288</strain>
    </source>
</reference>
<comment type="caution">
    <text evidence="13">The sequence shown here is derived from an EMBL/GenBank/DDBJ whole genome shotgun (WGS) entry which is preliminary data.</text>
</comment>
<dbReference type="RefSeq" id="WP_377362704.1">
    <property type="nucleotide sequence ID" value="NZ_JBHRYN010000010.1"/>
</dbReference>
<dbReference type="SUPFAM" id="SSF53850">
    <property type="entry name" value="Periplasmic binding protein-like II"/>
    <property type="match status" value="1"/>
</dbReference>
<gene>
    <name evidence="13" type="ORF">ACFOND_08055</name>
</gene>
<keyword evidence="8" id="KW-0784">Thiamine biosynthesis</keyword>
<evidence type="ECO:0000256" key="4">
    <source>
        <dbReference type="ARBA" id="ARBA00011738"/>
    </source>
</evidence>
<comment type="function">
    <text evidence="1">Responsible for the formation of the pyrimidine heterocycle in the thiamine biosynthesis pathway. Catalyzes the formation of hydroxymethylpyrimidine phosphate (HMP-P) from histidine and pyridoxal phosphate (PLP). The protein uses PLP and the active site histidine to form HMP-P, generating an inactive enzyme. The enzyme can only undergo a single turnover, which suggests it is a suicide enzyme.</text>
</comment>
<dbReference type="EMBL" id="JBHRYN010000010">
    <property type="protein sequence ID" value="MFC3701585.1"/>
    <property type="molecule type" value="Genomic_DNA"/>
</dbReference>
<comment type="subunit">
    <text evidence="4">Homodimer.</text>
</comment>
<comment type="catalytic activity">
    <reaction evidence="11">
        <text>N(6)-(pyridoxal phosphate)-L-lysyl-[4-amino-5-hydroxymethyl-2-methylpyrimidine phosphate synthase] + L-histidyl-[4-amino-5-hydroxymethyl-2-methylpyrimidine phosphate synthase] + 2 Fe(3+) + 4 H2O = L-lysyl-[4-amino-5-hydroxymethyl-2-methylpyrimidine phosphate synthase] + (2S)-2-amino-5-hydroxy-4-oxopentanoyl-[4-amino-5-hydroxymethyl-2-methylpyrimidine phosphate synthase] + 4-amino-2-methyl-5-(phosphooxymethyl)pyrimidine + 3-oxopropanoate + 2 Fe(2+) + 2 H(+)</text>
        <dbReference type="Rhea" id="RHEA:65756"/>
        <dbReference type="Rhea" id="RHEA-COMP:16892"/>
        <dbReference type="Rhea" id="RHEA-COMP:16893"/>
        <dbReference type="Rhea" id="RHEA-COMP:16894"/>
        <dbReference type="Rhea" id="RHEA-COMP:16895"/>
        <dbReference type="ChEBI" id="CHEBI:15377"/>
        <dbReference type="ChEBI" id="CHEBI:15378"/>
        <dbReference type="ChEBI" id="CHEBI:29033"/>
        <dbReference type="ChEBI" id="CHEBI:29034"/>
        <dbReference type="ChEBI" id="CHEBI:29969"/>
        <dbReference type="ChEBI" id="CHEBI:29979"/>
        <dbReference type="ChEBI" id="CHEBI:33190"/>
        <dbReference type="ChEBI" id="CHEBI:58354"/>
        <dbReference type="ChEBI" id="CHEBI:143915"/>
        <dbReference type="ChEBI" id="CHEBI:157692"/>
    </reaction>
    <physiologicalReaction direction="left-to-right" evidence="11">
        <dbReference type="Rhea" id="RHEA:65757"/>
    </physiologicalReaction>
</comment>
<dbReference type="CDD" id="cd01949">
    <property type="entry name" value="GGDEF"/>
    <property type="match status" value="1"/>
</dbReference>
<dbReference type="InterPro" id="IPR000160">
    <property type="entry name" value="GGDEF_dom"/>
</dbReference>
<dbReference type="InterPro" id="IPR027939">
    <property type="entry name" value="NMT1/THI5"/>
</dbReference>
<evidence type="ECO:0000256" key="3">
    <source>
        <dbReference type="ARBA" id="ARBA00009406"/>
    </source>
</evidence>
<dbReference type="NCBIfam" id="TIGR00254">
    <property type="entry name" value="GGDEF"/>
    <property type="match status" value="1"/>
</dbReference>
<dbReference type="InterPro" id="IPR015168">
    <property type="entry name" value="SsuA/THI5"/>
</dbReference>